<name>A0A2U0TD14_9PAST</name>
<keyword evidence="4" id="KW-1185">Reference proteome</keyword>
<evidence type="ECO:0000313" key="4">
    <source>
        <dbReference type="Proteomes" id="UP000245909"/>
    </source>
</evidence>
<dbReference type="PANTHER" id="PTHR44154">
    <property type="entry name" value="QUINONE OXIDOREDUCTASE"/>
    <property type="match status" value="1"/>
</dbReference>
<dbReference type="InterPro" id="IPR013154">
    <property type="entry name" value="ADH-like_N"/>
</dbReference>
<dbReference type="Pfam" id="PF08240">
    <property type="entry name" value="ADH_N"/>
    <property type="match status" value="1"/>
</dbReference>
<dbReference type="AlphaFoldDB" id="A0A2U0TD14"/>
<dbReference type="InterPro" id="IPR013149">
    <property type="entry name" value="ADH-like_C"/>
</dbReference>
<evidence type="ECO:0000256" key="1">
    <source>
        <dbReference type="ARBA" id="ARBA00022857"/>
    </source>
</evidence>
<dbReference type="SUPFAM" id="SSF50129">
    <property type="entry name" value="GroES-like"/>
    <property type="match status" value="1"/>
</dbReference>
<dbReference type="InterPro" id="IPR051603">
    <property type="entry name" value="Zinc-ADH_QOR/CCCR"/>
</dbReference>
<dbReference type="SMART" id="SM00829">
    <property type="entry name" value="PKS_ER"/>
    <property type="match status" value="1"/>
</dbReference>
<evidence type="ECO:0000259" key="2">
    <source>
        <dbReference type="SMART" id="SM00829"/>
    </source>
</evidence>
<reference evidence="3 4" key="1">
    <citation type="submission" date="2018-05" db="EMBL/GenBank/DDBJ databases">
        <title>Genomic Encyclopedia of Type Strains, Phase IV (KMG-IV): sequencing the most valuable type-strain genomes for metagenomic binning, comparative biology and taxonomic classification.</title>
        <authorList>
            <person name="Goeker M."/>
        </authorList>
    </citation>
    <scope>NUCLEOTIDE SEQUENCE [LARGE SCALE GENOMIC DNA]</scope>
    <source>
        <strain evidence="3 4">DSM 22999</strain>
    </source>
</reference>
<evidence type="ECO:0000313" key="3">
    <source>
        <dbReference type="EMBL" id="PVX41515.1"/>
    </source>
</evidence>
<comment type="caution">
    <text evidence="3">The sequence shown here is derived from an EMBL/GenBank/DDBJ whole genome shotgun (WGS) entry which is preliminary data.</text>
</comment>
<keyword evidence="1" id="KW-0521">NADP</keyword>
<dbReference type="Proteomes" id="UP000245909">
    <property type="component" value="Unassembled WGS sequence"/>
</dbReference>
<dbReference type="InterPro" id="IPR011032">
    <property type="entry name" value="GroES-like_sf"/>
</dbReference>
<protein>
    <submittedName>
        <fullName evidence="3">Alcohol dehydrogenase-like protein</fullName>
    </submittedName>
</protein>
<dbReference type="Gene3D" id="3.40.50.720">
    <property type="entry name" value="NAD(P)-binding Rossmann-like Domain"/>
    <property type="match status" value="1"/>
</dbReference>
<dbReference type="EMBL" id="QENU01000002">
    <property type="protein sequence ID" value="PVX41515.1"/>
    <property type="molecule type" value="Genomic_DNA"/>
</dbReference>
<dbReference type="Pfam" id="PF00107">
    <property type="entry name" value="ADH_zinc_N"/>
    <property type="match status" value="1"/>
</dbReference>
<dbReference type="InterPro" id="IPR036291">
    <property type="entry name" value="NAD(P)-bd_dom_sf"/>
</dbReference>
<dbReference type="SUPFAM" id="SSF51735">
    <property type="entry name" value="NAD(P)-binding Rossmann-fold domains"/>
    <property type="match status" value="1"/>
</dbReference>
<dbReference type="PANTHER" id="PTHR44154:SF1">
    <property type="entry name" value="QUINONE OXIDOREDUCTASE"/>
    <property type="match status" value="1"/>
</dbReference>
<proteinExistence type="predicted"/>
<dbReference type="Gene3D" id="3.90.180.10">
    <property type="entry name" value="Medium-chain alcohol dehydrogenases, catalytic domain"/>
    <property type="match status" value="1"/>
</dbReference>
<feature type="domain" description="Enoyl reductase (ER)" evidence="2">
    <location>
        <begin position="6"/>
        <end position="204"/>
    </location>
</feature>
<sequence>MMYREGAYVIEPVFPTTMGYEGAGVVTAVGTNVREFSVGDKVSVIPSFMFTEYGTYGEIVNMPVHAVVKHPENLTMEQAAASWMMFVTAYGGLIEFGKVQKGDFVVLGGATSSVGIAAIQIAKMQGANVIALSRTHAKGDVLLQKGADFVIATKEDDVTCRLSHHTSESITGTSTSTPTTVANAAPECKPNKEIATANSKKLLVPIKHAGAEISCGNLSYFAKT</sequence>
<gene>
    <name evidence="3" type="ORF">C8D76_102214</name>
</gene>
<dbReference type="InterPro" id="IPR020843">
    <property type="entry name" value="ER"/>
</dbReference>
<accession>A0A2U0TD14</accession>
<organism evidence="3 4">
    <name type="scientific">Alitibacter langaaensis DSM 22999</name>
    <dbReference type="NCBI Taxonomy" id="1122935"/>
    <lineage>
        <taxon>Bacteria</taxon>
        <taxon>Pseudomonadati</taxon>
        <taxon>Pseudomonadota</taxon>
        <taxon>Gammaproteobacteria</taxon>
        <taxon>Pasteurellales</taxon>
        <taxon>Pasteurellaceae</taxon>
        <taxon>Alitibacter</taxon>
    </lineage>
</organism>
<dbReference type="GO" id="GO:0016491">
    <property type="term" value="F:oxidoreductase activity"/>
    <property type="evidence" value="ECO:0007669"/>
    <property type="project" value="InterPro"/>
</dbReference>